<keyword evidence="2" id="KW-1185">Reference proteome</keyword>
<dbReference type="RefSeq" id="WP_154502522.1">
    <property type="nucleotide sequence ID" value="NZ_VUMN01000002.1"/>
</dbReference>
<reference evidence="1 2" key="1">
    <citation type="submission" date="2019-08" db="EMBL/GenBank/DDBJ databases">
        <title>In-depth cultivation of the pig gut microbiome towards novel bacterial diversity and tailored functional studies.</title>
        <authorList>
            <person name="Wylensek D."/>
            <person name="Hitch T.C.A."/>
            <person name="Clavel T."/>
        </authorList>
    </citation>
    <scope>NUCLEOTIDE SEQUENCE [LARGE SCALE GENOMIC DNA]</scope>
    <source>
        <strain evidence="1 2">Oil+RF-744-GAM-WT-6</strain>
    </source>
</reference>
<protein>
    <submittedName>
        <fullName evidence="1">Uncharacterized protein</fullName>
    </submittedName>
</protein>
<gene>
    <name evidence="1" type="ORF">FYJ51_01775</name>
</gene>
<proteinExistence type="predicted"/>
<dbReference type="Proteomes" id="UP000461880">
    <property type="component" value="Unassembled WGS sequence"/>
</dbReference>
<dbReference type="EMBL" id="VUMN01000002">
    <property type="protein sequence ID" value="MSS57639.1"/>
    <property type="molecule type" value="Genomic_DNA"/>
</dbReference>
<accession>A0A7X2NQG9</accession>
<sequence length="129" mass="14916">MSDTIYVLKLGNYLFGGNVLHGEKTISTVTNNLFEAEYDHDRKEVERWREKFGGEILQVEIKSHTMPAFEENKMRKVSGLEALYELEKLANPLQEWLKANYDPMCEIIISEEEIKVLSEETSIPTESNC</sequence>
<organism evidence="1 2">
    <name type="scientific">Stecheria intestinalis</name>
    <dbReference type="NCBI Taxonomy" id="2606630"/>
    <lineage>
        <taxon>Bacteria</taxon>
        <taxon>Bacillati</taxon>
        <taxon>Bacillota</taxon>
        <taxon>Erysipelotrichia</taxon>
        <taxon>Erysipelotrichales</taxon>
        <taxon>Erysipelotrichaceae</taxon>
        <taxon>Stecheria</taxon>
    </lineage>
</organism>
<dbReference type="AlphaFoldDB" id="A0A7X2NQG9"/>
<comment type="caution">
    <text evidence="1">The sequence shown here is derived from an EMBL/GenBank/DDBJ whole genome shotgun (WGS) entry which is preliminary data.</text>
</comment>
<evidence type="ECO:0000313" key="1">
    <source>
        <dbReference type="EMBL" id="MSS57639.1"/>
    </source>
</evidence>
<name>A0A7X2NQG9_9FIRM</name>
<evidence type="ECO:0000313" key="2">
    <source>
        <dbReference type="Proteomes" id="UP000461880"/>
    </source>
</evidence>